<dbReference type="GO" id="GO:0005829">
    <property type="term" value="C:cytosol"/>
    <property type="evidence" value="ECO:0007669"/>
    <property type="project" value="TreeGrafter"/>
</dbReference>
<feature type="binding site" evidence="9">
    <location>
        <position position="13"/>
    </location>
    <ligand>
        <name>sn-glycerol 3-phosphate</name>
        <dbReference type="ChEBI" id="CHEBI:57597"/>
    </ligand>
</feature>
<feature type="binding site" evidence="9">
    <location>
        <position position="14"/>
    </location>
    <ligand>
        <name>ATP</name>
        <dbReference type="ChEBI" id="CHEBI:30616"/>
    </ligand>
</feature>
<feature type="binding site" evidence="9">
    <location>
        <position position="244"/>
    </location>
    <ligand>
        <name>glycerol</name>
        <dbReference type="ChEBI" id="CHEBI:17754"/>
    </ligand>
</feature>
<evidence type="ECO:0000256" key="2">
    <source>
        <dbReference type="ARBA" id="ARBA00009156"/>
    </source>
</evidence>
<dbReference type="NCBIfam" id="NF000756">
    <property type="entry name" value="PRK00047.1"/>
    <property type="match status" value="1"/>
</dbReference>
<organism evidence="13 16">
    <name type="scientific">Elizabethkingia ursingii</name>
    <dbReference type="NCBI Taxonomy" id="1756150"/>
    <lineage>
        <taxon>Bacteria</taxon>
        <taxon>Pseudomonadati</taxon>
        <taxon>Bacteroidota</taxon>
        <taxon>Flavobacteriia</taxon>
        <taxon>Flavobacteriales</taxon>
        <taxon>Weeksellaceae</taxon>
        <taxon>Elizabethkingia</taxon>
    </lineage>
</organism>
<evidence type="ECO:0000256" key="5">
    <source>
        <dbReference type="ARBA" id="ARBA00022777"/>
    </source>
</evidence>
<feature type="binding site" evidence="9">
    <location>
        <position position="313"/>
    </location>
    <ligand>
        <name>ATP</name>
        <dbReference type="ChEBI" id="CHEBI:30616"/>
    </ligand>
</feature>
<evidence type="ECO:0000259" key="12">
    <source>
        <dbReference type="Pfam" id="PF02782"/>
    </source>
</evidence>
<dbReference type="EMBL" id="MBDS01000014">
    <property type="protein sequence ID" value="OPB89272.1"/>
    <property type="molecule type" value="Genomic_DNA"/>
</dbReference>
<feature type="domain" description="Carbohydrate kinase FGGY N-terminal" evidence="11">
    <location>
        <begin position="6"/>
        <end position="251"/>
    </location>
</feature>
<reference evidence="13 16" key="1">
    <citation type="submission" date="2016-06" db="EMBL/GenBank/DDBJ databases">
        <authorList>
            <person name="Nicholson A.C."/>
        </authorList>
    </citation>
    <scope>NUCLEOTIDE SEQUENCE [LARGE SCALE GENOMIC DNA]</scope>
    <source>
        <strain evidence="13 16">G4123</strain>
    </source>
</reference>
<feature type="binding site" evidence="9">
    <location>
        <position position="309"/>
    </location>
    <ligand>
        <name>ADP</name>
        <dbReference type="ChEBI" id="CHEBI:456216"/>
    </ligand>
</feature>
<dbReference type="InterPro" id="IPR018484">
    <property type="entry name" value="FGGY_N"/>
</dbReference>
<comment type="function">
    <text evidence="9">Key enzyme in the regulation of glycerol uptake and metabolism. Catalyzes the phosphorylation of glycerol to yield sn-glycerol 3-phosphate.</text>
</comment>
<dbReference type="Proteomes" id="UP000190816">
    <property type="component" value="Unassembled WGS sequence"/>
</dbReference>
<feature type="domain" description="Carbohydrate kinase FGGY C-terminal" evidence="12">
    <location>
        <begin position="261"/>
        <end position="449"/>
    </location>
</feature>
<evidence type="ECO:0000256" key="1">
    <source>
        <dbReference type="ARBA" id="ARBA00005190"/>
    </source>
</evidence>
<feature type="binding site" evidence="9">
    <location>
        <position position="244"/>
    </location>
    <ligand>
        <name>sn-glycerol 3-phosphate</name>
        <dbReference type="ChEBI" id="CHEBI:57597"/>
    </ligand>
</feature>
<keyword evidence="7 9" id="KW-0067">ATP-binding</keyword>
<evidence type="ECO:0000256" key="3">
    <source>
        <dbReference type="ARBA" id="ARBA00022679"/>
    </source>
</evidence>
<feature type="binding site" evidence="9">
    <location>
        <position position="13"/>
    </location>
    <ligand>
        <name>ADP</name>
        <dbReference type="ChEBI" id="CHEBI:456216"/>
    </ligand>
</feature>
<feature type="binding site" evidence="9">
    <location>
        <position position="135"/>
    </location>
    <ligand>
        <name>glycerol</name>
        <dbReference type="ChEBI" id="CHEBI:17754"/>
    </ligand>
</feature>
<dbReference type="Gene3D" id="3.30.420.40">
    <property type="match status" value="2"/>
</dbReference>
<dbReference type="KEGG" id="ego:BBD34_01625"/>
<comment type="similarity">
    <text evidence="2 9 10">Belongs to the FGGY kinase family.</text>
</comment>
<keyword evidence="5 9" id="KW-0418">Kinase</keyword>
<feature type="binding site" evidence="9">
    <location>
        <position position="84"/>
    </location>
    <ligand>
        <name>glycerol</name>
        <dbReference type="ChEBI" id="CHEBI:17754"/>
    </ligand>
</feature>
<dbReference type="Proteomes" id="UP000190016">
    <property type="component" value="Unassembled WGS sequence"/>
</dbReference>
<dbReference type="Pfam" id="PF02782">
    <property type="entry name" value="FGGY_C"/>
    <property type="match status" value="1"/>
</dbReference>
<evidence type="ECO:0000259" key="11">
    <source>
        <dbReference type="Pfam" id="PF00370"/>
    </source>
</evidence>
<dbReference type="Pfam" id="PF00370">
    <property type="entry name" value="FGGY_N"/>
    <property type="match status" value="1"/>
</dbReference>
<comment type="pathway">
    <text evidence="1 9">Polyol metabolism; glycerol degradation via glycerol kinase pathway; sn-glycerol 3-phosphate from glycerol: step 1/1.</text>
</comment>
<feature type="binding site" evidence="9">
    <location>
        <position position="266"/>
    </location>
    <ligand>
        <name>ATP</name>
        <dbReference type="ChEBI" id="CHEBI:30616"/>
    </ligand>
</feature>
<dbReference type="InterPro" id="IPR000577">
    <property type="entry name" value="Carb_kinase_FGGY"/>
</dbReference>
<sequence>MNEKLILALDQGTTSSRAILFNKSGEIKFVSQKSFEQIFPTPGWVEHDPNEIWSSQISVAAEVIAKAGISGLEVAAIGITNQRETTVVWDRHTSEPIYNAIVWQDRRTSRYCDELKSQGHTDEIKQKTGLVLDAYFSATKLKWILDNVEGAREKAEAGDLCFGTVDTWLTWKLTRGKMFITDVSNASRTMMFNIRTMDWDDDLLKLFNIPRAILPEVKQSSEVYGETSTTLFSTKIPIAGIAGDQQAALFGQMCTKPGMVKNTYGTGCFLLMNTGNEAVYSKNNLLTTVAWKINGEVSYALEGSVFVGGAAIQWLRDGLKIINDSSEVNTLAETVEDNGGVYFVPALTGLGAPYWDQYARGTIVGITRGTTDGHIARATLEGIAFQVYDIVKAMEADAGTQSTELRVDGGASASNMLMQIQSDLFGFKIIRPKTLETTALGAAYLAGLAVGFWESIDEIQSQWIIEKEFTPKEDKSKIDNMVSFWHKAVKRSQAWIEE</sequence>
<feature type="binding site" evidence="9">
    <location>
        <position position="245"/>
    </location>
    <ligand>
        <name>glycerol</name>
        <dbReference type="ChEBI" id="CHEBI:17754"/>
    </ligand>
</feature>
<dbReference type="GO" id="GO:0005524">
    <property type="term" value="F:ATP binding"/>
    <property type="evidence" value="ECO:0007669"/>
    <property type="project" value="UniProtKB-UniRule"/>
</dbReference>
<dbReference type="HAMAP" id="MF_00186">
    <property type="entry name" value="Glycerol_kin"/>
    <property type="match status" value="1"/>
</dbReference>
<dbReference type="PROSITE" id="PS00445">
    <property type="entry name" value="FGGY_KINASES_2"/>
    <property type="match status" value="1"/>
</dbReference>
<feature type="binding site" evidence="9">
    <location>
        <position position="410"/>
    </location>
    <ligand>
        <name>ADP</name>
        <dbReference type="ChEBI" id="CHEBI:456216"/>
    </ligand>
</feature>
<feature type="binding site" evidence="9">
    <location>
        <position position="83"/>
    </location>
    <ligand>
        <name>sn-glycerol 3-phosphate</name>
        <dbReference type="ChEBI" id="CHEBI:57597"/>
    </ligand>
</feature>
<feature type="binding site" evidence="9">
    <location>
        <position position="266"/>
    </location>
    <ligand>
        <name>ADP</name>
        <dbReference type="ChEBI" id="CHEBI:456216"/>
    </ligand>
</feature>
<evidence type="ECO:0000313" key="16">
    <source>
        <dbReference type="Proteomes" id="UP000190816"/>
    </source>
</evidence>
<dbReference type="FunFam" id="3.30.420.40:FF:000008">
    <property type="entry name" value="Glycerol kinase"/>
    <property type="match status" value="1"/>
</dbReference>
<feature type="binding site" evidence="9">
    <location>
        <position position="84"/>
    </location>
    <ligand>
        <name>sn-glycerol 3-phosphate</name>
        <dbReference type="ChEBI" id="CHEBI:57597"/>
    </ligand>
</feature>
<feature type="binding site" evidence="9">
    <location>
        <position position="83"/>
    </location>
    <ligand>
        <name>glycerol</name>
        <dbReference type="ChEBI" id="CHEBI:17754"/>
    </ligand>
</feature>
<feature type="binding site" evidence="9">
    <location>
        <position position="17"/>
    </location>
    <ligand>
        <name>ADP</name>
        <dbReference type="ChEBI" id="CHEBI:456216"/>
    </ligand>
</feature>
<reference evidence="14 15" key="2">
    <citation type="submission" date="2016-07" db="EMBL/GenBank/DDBJ databases">
        <title>Revisiting the Taxonomy of the Elizabethkingia Genus based on Whole-Genome Sequencing, Optical Mapping, and MALDI-TOF.</title>
        <authorList>
            <person name="Nicholson A.C."/>
        </authorList>
    </citation>
    <scope>NUCLEOTIDE SEQUENCE [LARGE SCALE GENOMIC DNA]</scope>
    <source>
        <strain evidence="14 15">C1558</strain>
    </source>
</reference>
<evidence type="ECO:0000313" key="15">
    <source>
        <dbReference type="Proteomes" id="UP000190016"/>
    </source>
</evidence>
<evidence type="ECO:0000313" key="14">
    <source>
        <dbReference type="EMBL" id="OPB89272.1"/>
    </source>
</evidence>
<evidence type="ECO:0000256" key="4">
    <source>
        <dbReference type="ARBA" id="ARBA00022741"/>
    </source>
</evidence>
<comment type="activity regulation">
    <text evidence="9">Inhibited by fructose 1,6-bisphosphate (FBP).</text>
</comment>
<dbReference type="GO" id="GO:0004370">
    <property type="term" value="F:glycerol kinase activity"/>
    <property type="evidence" value="ECO:0007669"/>
    <property type="project" value="UniProtKB-UniRule"/>
</dbReference>
<evidence type="ECO:0000256" key="6">
    <source>
        <dbReference type="ARBA" id="ARBA00022798"/>
    </source>
</evidence>
<keyword evidence="6 9" id="KW-0319">Glycerol metabolism</keyword>
<dbReference type="GO" id="GO:0019563">
    <property type="term" value="P:glycerol catabolic process"/>
    <property type="evidence" value="ECO:0007669"/>
    <property type="project" value="UniProtKB-UniRule"/>
</dbReference>
<dbReference type="InterPro" id="IPR005999">
    <property type="entry name" value="Glycerol_kin"/>
</dbReference>
<comment type="catalytic activity">
    <reaction evidence="8 9">
        <text>glycerol + ATP = sn-glycerol 3-phosphate + ADP + H(+)</text>
        <dbReference type="Rhea" id="RHEA:21644"/>
        <dbReference type="ChEBI" id="CHEBI:15378"/>
        <dbReference type="ChEBI" id="CHEBI:17754"/>
        <dbReference type="ChEBI" id="CHEBI:30616"/>
        <dbReference type="ChEBI" id="CHEBI:57597"/>
        <dbReference type="ChEBI" id="CHEBI:456216"/>
        <dbReference type="EC" id="2.7.1.30"/>
    </reaction>
</comment>
<gene>
    <name evidence="9" type="primary">glpK</name>
    <name evidence="13" type="ORF">BAY32_14120</name>
    <name evidence="14" type="ORF">BB021_07930</name>
</gene>
<feature type="binding site" evidence="9">
    <location>
        <position position="135"/>
    </location>
    <ligand>
        <name>sn-glycerol 3-phosphate</name>
        <dbReference type="ChEBI" id="CHEBI:57597"/>
    </ligand>
</feature>
<name>A0AAJ3NGP8_9FLAO</name>
<dbReference type="EMBL" id="MAIC01000002">
    <property type="protein sequence ID" value="OPB81057.1"/>
    <property type="molecule type" value="Genomic_DNA"/>
</dbReference>
<comment type="caution">
    <text evidence="13">The sequence shown here is derived from an EMBL/GenBank/DDBJ whole genome shotgun (WGS) entry which is preliminary data.</text>
</comment>
<dbReference type="PANTHER" id="PTHR10196:SF69">
    <property type="entry name" value="GLYCEROL KINASE"/>
    <property type="match status" value="1"/>
</dbReference>
<dbReference type="PROSITE" id="PS00933">
    <property type="entry name" value="FGGY_KINASES_1"/>
    <property type="match status" value="1"/>
</dbReference>
<dbReference type="FunFam" id="3.30.420.40:FF:000007">
    <property type="entry name" value="Glycerol kinase"/>
    <property type="match status" value="1"/>
</dbReference>
<accession>A0AAJ3NGP8</accession>
<dbReference type="InterPro" id="IPR018483">
    <property type="entry name" value="Carb_kinase_FGGY_CS"/>
</dbReference>
<dbReference type="SUPFAM" id="SSF53067">
    <property type="entry name" value="Actin-like ATPase domain"/>
    <property type="match status" value="2"/>
</dbReference>
<dbReference type="EC" id="2.7.1.30" evidence="9"/>
<dbReference type="RefSeq" id="WP_078402114.1">
    <property type="nucleotide sequence ID" value="NZ_CP016377.1"/>
</dbReference>
<evidence type="ECO:0000256" key="8">
    <source>
        <dbReference type="ARBA" id="ARBA00052101"/>
    </source>
</evidence>
<proteinExistence type="inferred from homology"/>
<feature type="binding site" evidence="9">
    <location>
        <position position="309"/>
    </location>
    <ligand>
        <name>ATP</name>
        <dbReference type="ChEBI" id="CHEBI:30616"/>
    </ligand>
</feature>
<evidence type="ECO:0000313" key="13">
    <source>
        <dbReference type="EMBL" id="OPB81057.1"/>
    </source>
</evidence>
<dbReference type="PIRSF" id="PIRSF000538">
    <property type="entry name" value="GlpK"/>
    <property type="match status" value="1"/>
</dbReference>
<dbReference type="InterPro" id="IPR018485">
    <property type="entry name" value="FGGY_C"/>
</dbReference>
<feature type="binding site" evidence="9">
    <location>
        <position position="410"/>
    </location>
    <ligand>
        <name>ATP</name>
        <dbReference type="ChEBI" id="CHEBI:30616"/>
    </ligand>
</feature>
<keyword evidence="4 9" id="KW-0547">Nucleotide-binding</keyword>
<dbReference type="PANTHER" id="PTHR10196">
    <property type="entry name" value="SUGAR KINASE"/>
    <property type="match status" value="1"/>
</dbReference>
<feature type="binding site" evidence="9">
    <location>
        <position position="13"/>
    </location>
    <ligand>
        <name>ATP</name>
        <dbReference type="ChEBI" id="CHEBI:30616"/>
    </ligand>
</feature>
<evidence type="ECO:0000256" key="10">
    <source>
        <dbReference type="RuleBase" id="RU003733"/>
    </source>
</evidence>
<dbReference type="InterPro" id="IPR043129">
    <property type="entry name" value="ATPase_NBD"/>
</dbReference>
<dbReference type="GO" id="GO:0006072">
    <property type="term" value="P:glycerol-3-phosphate metabolic process"/>
    <property type="evidence" value="ECO:0007669"/>
    <property type="project" value="InterPro"/>
</dbReference>
<evidence type="ECO:0000256" key="9">
    <source>
        <dbReference type="HAMAP-Rule" id="MF_00186"/>
    </source>
</evidence>
<dbReference type="CDD" id="cd07786">
    <property type="entry name" value="FGGY_EcGK_like"/>
    <property type="match status" value="1"/>
</dbReference>
<feature type="binding site" evidence="9">
    <location>
        <position position="15"/>
    </location>
    <ligand>
        <name>ATP</name>
        <dbReference type="ChEBI" id="CHEBI:30616"/>
    </ligand>
</feature>
<comment type="caution">
    <text evidence="9">Lacks conserved residue(s) required for the propagation of feature annotation.</text>
</comment>
<dbReference type="AlphaFoldDB" id="A0AAJ3NGP8"/>
<protein>
    <recommendedName>
        <fullName evidence="9">Glycerol kinase</fullName>
        <ecNumber evidence="9">2.7.1.30</ecNumber>
    </recommendedName>
    <alternativeName>
        <fullName evidence="9">ATP:glycerol 3-phosphotransferase</fullName>
    </alternativeName>
    <alternativeName>
        <fullName evidence="9">Glycerokinase</fullName>
        <shortName evidence="9">GK</shortName>
    </alternativeName>
</protein>
<evidence type="ECO:0000256" key="7">
    <source>
        <dbReference type="ARBA" id="ARBA00022840"/>
    </source>
</evidence>
<dbReference type="NCBIfam" id="TIGR01311">
    <property type="entry name" value="glycerol_kin"/>
    <property type="match status" value="1"/>
</dbReference>
<keyword evidence="15" id="KW-1185">Reference proteome</keyword>
<keyword evidence="3 9" id="KW-0808">Transferase</keyword>